<feature type="domain" description="Glycosyltransferase subfamily 4-like N-terminal" evidence="2">
    <location>
        <begin position="13"/>
        <end position="154"/>
    </location>
</feature>
<evidence type="ECO:0000259" key="1">
    <source>
        <dbReference type="Pfam" id="PF00534"/>
    </source>
</evidence>
<dbReference type="AlphaFoldDB" id="A0A1H5N9X9"/>
<evidence type="ECO:0000313" key="3">
    <source>
        <dbReference type="EMBL" id="SEE98365.1"/>
    </source>
</evidence>
<dbReference type="Pfam" id="PF00534">
    <property type="entry name" value="Glycos_transf_1"/>
    <property type="match status" value="1"/>
</dbReference>
<dbReference type="GO" id="GO:0016757">
    <property type="term" value="F:glycosyltransferase activity"/>
    <property type="evidence" value="ECO:0007669"/>
    <property type="project" value="InterPro"/>
</dbReference>
<dbReference type="PANTHER" id="PTHR12526">
    <property type="entry name" value="GLYCOSYLTRANSFERASE"/>
    <property type="match status" value="1"/>
</dbReference>
<dbReference type="SUPFAM" id="SSF53756">
    <property type="entry name" value="UDP-Glycosyltransferase/glycogen phosphorylase"/>
    <property type="match status" value="1"/>
</dbReference>
<dbReference type="InterPro" id="IPR028098">
    <property type="entry name" value="Glyco_trans_4-like_N"/>
</dbReference>
<evidence type="ECO:0000313" key="4">
    <source>
        <dbReference type="Proteomes" id="UP000199448"/>
    </source>
</evidence>
<dbReference type="InterPro" id="IPR001296">
    <property type="entry name" value="Glyco_trans_1"/>
</dbReference>
<keyword evidence="3" id="KW-0808">Transferase</keyword>
<gene>
    <name evidence="3" type="ORF">SAMN04488034_1043</name>
</gene>
<proteinExistence type="predicted"/>
<protein>
    <submittedName>
        <fullName evidence="3">Glycosyltransferase involved in cell wall bisynthesis</fullName>
    </submittedName>
</protein>
<organism evidence="3 4">
    <name type="scientific">Salinimicrobium catena</name>
    <dbReference type="NCBI Taxonomy" id="390640"/>
    <lineage>
        <taxon>Bacteria</taxon>
        <taxon>Pseudomonadati</taxon>
        <taxon>Bacteroidota</taxon>
        <taxon>Flavobacteriia</taxon>
        <taxon>Flavobacteriales</taxon>
        <taxon>Flavobacteriaceae</taxon>
        <taxon>Salinimicrobium</taxon>
    </lineage>
</organism>
<dbReference type="Pfam" id="PF13439">
    <property type="entry name" value="Glyco_transf_4"/>
    <property type="match status" value="1"/>
</dbReference>
<dbReference type="Gene3D" id="3.40.50.2000">
    <property type="entry name" value="Glycogen Phosphorylase B"/>
    <property type="match status" value="2"/>
</dbReference>
<dbReference type="Proteomes" id="UP000199448">
    <property type="component" value="Unassembled WGS sequence"/>
</dbReference>
<dbReference type="PANTHER" id="PTHR12526:SF630">
    <property type="entry name" value="GLYCOSYLTRANSFERASE"/>
    <property type="match status" value="1"/>
</dbReference>
<accession>A0A1H5N9X9</accession>
<dbReference type="EMBL" id="FNUG01000004">
    <property type="protein sequence ID" value="SEE98365.1"/>
    <property type="molecule type" value="Genomic_DNA"/>
</dbReference>
<keyword evidence="4" id="KW-1185">Reference proteome</keyword>
<name>A0A1H5N9X9_9FLAO</name>
<evidence type="ECO:0000259" key="2">
    <source>
        <dbReference type="Pfam" id="PF13439"/>
    </source>
</evidence>
<sequence>MRVLQLIDTLRSGGAEQMAVSYANALAKEIDGSFLCCTRKEGLLKKRLSGDVGYLYLNRKHSLDLPALWKLRKFVKQNRIGLVQAHGTSWFLAVMLKLSLPGIKVVWHDHYGKDLKQRKAGLLRSFSSLFDGVITVNSDLRNWVLQELQVKQVRYFRNFLPEEAIVSRLELKGEADDFRIICVANFRPQKDHLNLLRAFETLLKDNKHLSLHLVGKVLEDSYSKSIEHFIQENELRPKVFVYGEQEDVADLLRQADLGVLSSASEGLPVALLEYARAGLPVVATRVGEIPKVVGEDAVLVPPGDPEALATAIRSYMQDSEKRLHDSARLKKTVMEQYSREGVLPEVIGFFSEILLENSEQ</sequence>
<reference evidence="3 4" key="1">
    <citation type="submission" date="2016-10" db="EMBL/GenBank/DDBJ databases">
        <authorList>
            <person name="de Groot N.N."/>
        </authorList>
    </citation>
    <scope>NUCLEOTIDE SEQUENCE [LARGE SCALE GENOMIC DNA]</scope>
    <source>
        <strain evidence="3 4">DSM 23553</strain>
    </source>
</reference>
<dbReference type="STRING" id="390640.SAMN04488034_1043"/>
<feature type="domain" description="Glycosyl transferase family 1" evidence="1">
    <location>
        <begin position="176"/>
        <end position="323"/>
    </location>
</feature>